<dbReference type="AlphaFoldDB" id="A0A010Z3K8"/>
<protein>
    <submittedName>
        <fullName evidence="1">Uncharacterized protein</fullName>
    </submittedName>
</protein>
<dbReference type="RefSeq" id="WP_035851496.1">
    <property type="nucleotide sequence ID" value="NZ_KK073874.1"/>
</dbReference>
<evidence type="ECO:0000313" key="1">
    <source>
        <dbReference type="EMBL" id="EXG81983.1"/>
    </source>
</evidence>
<accession>A0A010Z3K8</accession>
<reference evidence="1 2" key="1">
    <citation type="submission" date="2013-07" db="EMBL/GenBank/DDBJ databases">
        <authorList>
            <consortium name="DOE Joint Genome Institute"/>
            <person name="Eisen J."/>
            <person name="Huntemann M."/>
            <person name="Han J."/>
            <person name="Chen A."/>
            <person name="Kyrpides N."/>
            <person name="Mavromatis K."/>
            <person name="Markowitz V."/>
            <person name="Palaniappan K."/>
            <person name="Ivanova N."/>
            <person name="Schaumberg A."/>
            <person name="Pati A."/>
            <person name="Liolios K."/>
            <person name="Nordberg H.P."/>
            <person name="Cantor M.N."/>
            <person name="Hua S.X."/>
            <person name="Woyke T."/>
        </authorList>
    </citation>
    <scope>NUCLEOTIDE SEQUENCE [LARGE SCALE GENOMIC DNA]</scope>
    <source>
        <strain evidence="1 2">DSM 44712</strain>
    </source>
</reference>
<sequence>MTELVPVDQTPTQQLADVRSAYDTLRAQIRAYVVDQHRRGEICRAGLNAFLVHFDLGLYRPHHTVTFTVTGTFELTREDDHGLWATENDVRHRLLVDTGHIRGVLDGTVDFDVHVTATLSDQKDL</sequence>
<dbReference type="Proteomes" id="UP000021053">
    <property type="component" value="Unassembled WGS sequence"/>
</dbReference>
<evidence type="ECO:0000313" key="2">
    <source>
        <dbReference type="Proteomes" id="UP000021053"/>
    </source>
</evidence>
<dbReference type="HOGENOM" id="CLU_1988913_0_0_11"/>
<keyword evidence="2" id="KW-1185">Reference proteome</keyword>
<comment type="caution">
    <text evidence="1">The sequence shown here is derived from an EMBL/GenBank/DDBJ whole genome shotgun (WGS) entry which is preliminary data.</text>
</comment>
<name>A0A010Z3K8_9ACTN</name>
<dbReference type="EMBL" id="JFBT01000001">
    <property type="protein sequence ID" value="EXG81983.1"/>
    <property type="molecule type" value="Genomic_DNA"/>
</dbReference>
<organism evidence="1 2">
    <name type="scientific">Cryptosporangium arvum DSM 44712</name>
    <dbReference type="NCBI Taxonomy" id="927661"/>
    <lineage>
        <taxon>Bacteria</taxon>
        <taxon>Bacillati</taxon>
        <taxon>Actinomycetota</taxon>
        <taxon>Actinomycetes</taxon>
        <taxon>Cryptosporangiales</taxon>
        <taxon>Cryptosporangiaceae</taxon>
        <taxon>Cryptosporangium</taxon>
    </lineage>
</organism>
<proteinExistence type="predicted"/>
<gene>
    <name evidence="1" type="ORF">CryarDRAFT_3110</name>
</gene>